<feature type="transmembrane region" description="Helical" evidence="8">
    <location>
        <begin position="225"/>
        <end position="243"/>
    </location>
</feature>
<feature type="transmembrane region" description="Helical" evidence="8">
    <location>
        <begin position="201"/>
        <end position="218"/>
    </location>
</feature>
<feature type="transmembrane region" description="Helical" evidence="8">
    <location>
        <begin position="12"/>
        <end position="37"/>
    </location>
</feature>
<dbReference type="Proteomes" id="UP000215383">
    <property type="component" value="Chromosome 1"/>
</dbReference>
<comment type="similarity">
    <text evidence="2 8">Belongs to the 4-toluene sulfonate uptake permease (TSUP) (TC 2.A.102) family.</text>
</comment>
<accession>A0A239TMF9</accession>
<dbReference type="GeneID" id="78506977"/>
<feature type="transmembrane region" description="Helical" evidence="8">
    <location>
        <begin position="49"/>
        <end position="68"/>
    </location>
</feature>
<evidence type="ECO:0000256" key="2">
    <source>
        <dbReference type="ARBA" id="ARBA00009142"/>
    </source>
</evidence>
<reference evidence="9 10" key="1">
    <citation type="submission" date="2017-06" db="EMBL/GenBank/DDBJ databases">
        <authorList>
            <consortium name="Pathogen Informatics"/>
        </authorList>
    </citation>
    <scope>NUCLEOTIDE SEQUENCE [LARGE SCALE GENOMIC DNA]</scope>
    <source>
        <strain evidence="9 10">NCTC10570</strain>
    </source>
</reference>
<keyword evidence="6 8" id="KW-1133">Transmembrane helix</keyword>
<keyword evidence="3" id="KW-0813">Transport</keyword>
<evidence type="ECO:0000256" key="5">
    <source>
        <dbReference type="ARBA" id="ARBA00022692"/>
    </source>
</evidence>
<gene>
    <name evidence="9" type="ORF">SAMEA4364220_00961</name>
</gene>
<evidence type="ECO:0000256" key="7">
    <source>
        <dbReference type="ARBA" id="ARBA00023136"/>
    </source>
</evidence>
<evidence type="ECO:0000256" key="1">
    <source>
        <dbReference type="ARBA" id="ARBA00004651"/>
    </source>
</evidence>
<feature type="transmembrane region" description="Helical" evidence="8">
    <location>
        <begin position="169"/>
        <end position="189"/>
    </location>
</feature>
<evidence type="ECO:0000256" key="8">
    <source>
        <dbReference type="RuleBase" id="RU363041"/>
    </source>
</evidence>
<dbReference type="InterPro" id="IPR002781">
    <property type="entry name" value="TM_pro_TauE-like"/>
</dbReference>
<dbReference type="Pfam" id="PF01925">
    <property type="entry name" value="TauE"/>
    <property type="match status" value="1"/>
</dbReference>
<keyword evidence="5 8" id="KW-0812">Transmembrane</keyword>
<evidence type="ECO:0000313" key="9">
    <source>
        <dbReference type="EMBL" id="SNU98629.1"/>
    </source>
</evidence>
<sequence>MFTDILSDTALLSAIGIAFVSTIIQSLTGFGFAIVSTPLLLMVYDAKEVVVILQLLSVVLDTVFIFFVKANIDWKFLKPLLIGSVIGHPIGLLIYFFAPTAGLKIFIAVVIISFLFLSKLYHRKIEEKTLKTRIVGCMSGILNTSTSMSGPPLILYLAMSGRDKTSLRATCIAYFTIVNYIGVLAFFLAGKDFTFAAEQSIYILPFCFLALWIGNKLFPYVSQKMFNRIIFLMLLFTAVYTIYTSLI</sequence>
<name>A0A239TMF9_9FIRM</name>
<dbReference type="EMBL" id="LT906446">
    <property type="protein sequence ID" value="SNU98629.1"/>
    <property type="molecule type" value="Genomic_DNA"/>
</dbReference>
<keyword evidence="10" id="KW-1185">Reference proteome</keyword>
<comment type="subcellular location">
    <subcellularLocation>
        <location evidence="1 8">Cell membrane</location>
        <topology evidence="1 8">Multi-pass membrane protein</topology>
    </subcellularLocation>
</comment>
<protein>
    <recommendedName>
        <fullName evidence="8">Probable membrane transporter protein</fullName>
    </recommendedName>
</protein>
<keyword evidence="4 8" id="KW-1003">Cell membrane</keyword>
<dbReference type="eggNOG" id="COG0730">
    <property type="taxonomic scope" value="Bacteria"/>
</dbReference>
<proteinExistence type="inferred from homology"/>
<keyword evidence="7 8" id="KW-0472">Membrane</keyword>
<evidence type="ECO:0000256" key="4">
    <source>
        <dbReference type="ARBA" id="ARBA00022475"/>
    </source>
</evidence>
<organism evidence="9 10">
    <name type="scientific">Megamonas hypermegale</name>
    <dbReference type="NCBI Taxonomy" id="158847"/>
    <lineage>
        <taxon>Bacteria</taxon>
        <taxon>Bacillati</taxon>
        <taxon>Bacillota</taxon>
        <taxon>Negativicutes</taxon>
        <taxon>Selenomonadales</taxon>
        <taxon>Selenomonadaceae</taxon>
        <taxon>Megamonas</taxon>
    </lineage>
</organism>
<dbReference type="RefSeq" id="WP_036254966.1">
    <property type="nucleotide sequence ID" value="NZ_CASFMS010000005.1"/>
</dbReference>
<evidence type="ECO:0000256" key="3">
    <source>
        <dbReference type="ARBA" id="ARBA00022448"/>
    </source>
</evidence>
<dbReference type="AlphaFoldDB" id="A0A239TMF9"/>
<evidence type="ECO:0000313" key="10">
    <source>
        <dbReference type="Proteomes" id="UP000215383"/>
    </source>
</evidence>
<feature type="transmembrane region" description="Helical" evidence="8">
    <location>
        <begin position="80"/>
        <end position="97"/>
    </location>
</feature>
<feature type="transmembrane region" description="Helical" evidence="8">
    <location>
        <begin position="103"/>
        <end position="121"/>
    </location>
</feature>
<dbReference type="PANTHER" id="PTHR30269:SF37">
    <property type="entry name" value="MEMBRANE TRANSPORTER PROTEIN"/>
    <property type="match status" value="1"/>
</dbReference>
<dbReference type="GO" id="GO:0005886">
    <property type="term" value="C:plasma membrane"/>
    <property type="evidence" value="ECO:0007669"/>
    <property type="project" value="UniProtKB-SubCell"/>
</dbReference>
<evidence type="ECO:0000256" key="6">
    <source>
        <dbReference type="ARBA" id="ARBA00022989"/>
    </source>
</evidence>
<dbReference type="PANTHER" id="PTHR30269">
    <property type="entry name" value="TRANSMEMBRANE PROTEIN YFCA"/>
    <property type="match status" value="1"/>
</dbReference>
<dbReference type="InterPro" id="IPR052017">
    <property type="entry name" value="TSUP"/>
</dbReference>